<evidence type="ECO:0008006" key="4">
    <source>
        <dbReference type="Google" id="ProtNLM"/>
    </source>
</evidence>
<dbReference type="RefSeq" id="WP_132951412.1">
    <property type="nucleotide sequence ID" value="NZ_SLXU01000007.1"/>
</dbReference>
<feature type="region of interest" description="Disordered" evidence="1">
    <location>
        <begin position="369"/>
        <end position="393"/>
    </location>
</feature>
<evidence type="ECO:0000256" key="1">
    <source>
        <dbReference type="SAM" id="MobiDB-lite"/>
    </source>
</evidence>
<dbReference type="AlphaFoldDB" id="A0A4R2RM77"/>
<feature type="region of interest" description="Disordered" evidence="1">
    <location>
        <begin position="170"/>
        <end position="309"/>
    </location>
</feature>
<dbReference type="SUPFAM" id="SSF53067">
    <property type="entry name" value="Actin-like ATPase domain"/>
    <property type="match status" value="1"/>
</dbReference>
<sequence>MRPDFALTLSEDGIGLLYRAKGGWRSLGETSLDDPGLGETLRLMRETAQSLAQGPMLTKLVIPDSQILYTTLPLHGHGRAEKRAALRKALDGRTPYALDELVFDWTDDGESARLAVVARETLAEAEAFAVQHAFDPVCFVAAPQEAAAFGGEPFFGASELAAELLQGATHPRADDHPARPGAMAPAHSKATAPRANPTEPEPACAPEPPAVTFRSRRGETDTPPVQPLVPSRDEPSPTVQGPRRLDLAAASSEAAPRLAPVPHKASAKADPITKAASDTASPAAPERPLAPGTASAVSAPRQADERMGRAAPVSADQLSKAVKVIAPTLAKGAASAGLLASRAGGAMAGALEQVRSGVSRGVRRLGKARAGAKLSAKRSGSMPARPGTGALTPFGARRVSSALTMSPARRRGLMLGAGGVAFAAVAGLWMLLLWEESPGNSPEQIAALPERTAPALPREAADAEIPAVAPAAPDAAAPDMTAKDAPGTSAPRGIAAPTLTLEEAQGTYAATGLWQRAPEAPALPVEGRIDSLYLAGIDPAIRPPQKISLPDPDRQRANDAALAVQVDPPGPGQTFDLDDRGLVEATPDGAVTPLGITVTAGRPAMVPPARPEGLVPDLPDGVVMAPSNAAATRLAPFRPRLRPEGLTPAAVPAPGIAVDDDALDPATGPAPALSAPLGISPPRRPETIAPTGPGNAADAPPAESSGGQDATAPADDEATAGTGEGPLSALALARSPQPRSRPSGLPDKVAALAPAVPKAAAAAPPAIPTTASVAKQATLPNAINLRQINLIGVYGTDNARRALLRLPSGRYVKVQVGDRVDGGQVAAIGEDSLSYVKGGRSTMLELPGG</sequence>
<accession>A0A4R2RM77</accession>
<dbReference type="Gene3D" id="3.30.420.380">
    <property type="match status" value="1"/>
</dbReference>
<protein>
    <recommendedName>
        <fullName evidence="4">Type IV pilus biogenesis protein PilP</fullName>
    </recommendedName>
</protein>
<evidence type="ECO:0000313" key="2">
    <source>
        <dbReference type="EMBL" id="TCP60851.1"/>
    </source>
</evidence>
<feature type="compositionally biased region" description="Low complexity" evidence="1">
    <location>
        <begin position="472"/>
        <end position="486"/>
    </location>
</feature>
<dbReference type="OrthoDB" id="7870459at2"/>
<feature type="region of interest" description="Disordered" evidence="1">
    <location>
        <begin position="472"/>
        <end position="491"/>
    </location>
</feature>
<gene>
    <name evidence="2" type="ORF">EV663_10725</name>
</gene>
<name>A0A4R2RM77_9RHOB</name>
<reference evidence="2 3" key="1">
    <citation type="submission" date="2019-03" db="EMBL/GenBank/DDBJ databases">
        <title>Genomic Encyclopedia of Type Strains, Phase IV (KMG-IV): sequencing the most valuable type-strain genomes for metagenomic binning, comparative biology and taxonomic classification.</title>
        <authorList>
            <person name="Goeker M."/>
        </authorList>
    </citation>
    <scope>NUCLEOTIDE SEQUENCE [LARGE SCALE GENOMIC DNA]</scope>
    <source>
        <strain evidence="2 3">DSM 24766</strain>
    </source>
</reference>
<keyword evidence="3" id="KW-1185">Reference proteome</keyword>
<proteinExistence type="predicted"/>
<dbReference type="EMBL" id="SLXU01000007">
    <property type="protein sequence ID" value="TCP60851.1"/>
    <property type="molecule type" value="Genomic_DNA"/>
</dbReference>
<dbReference type="Proteomes" id="UP000295050">
    <property type="component" value="Unassembled WGS sequence"/>
</dbReference>
<comment type="caution">
    <text evidence="2">The sequence shown here is derived from an EMBL/GenBank/DDBJ whole genome shotgun (WGS) entry which is preliminary data.</text>
</comment>
<feature type="compositionally biased region" description="Pro residues" evidence="1">
    <location>
        <begin position="199"/>
        <end position="209"/>
    </location>
</feature>
<organism evidence="2 3">
    <name type="scientific">Rhodovulum bhavnagarense</name>
    <dbReference type="NCBI Taxonomy" id="992286"/>
    <lineage>
        <taxon>Bacteria</taxon>
        <taxon>Pseudomonadati</taxon>
        <taxon>Pseudomonadota</taxon>
        <taxon>Alphaproteobacteria</taxon>
        <taxon>Rhodobacterales</taxon>
        <taxon>Paracoccaceae</taxon>
        <taxon>Rhodovulum</taxon>
    </lineage>
</organism>
<dbReference type="InterPro" id="IPR043129">
    <property type="entry name" value="ATPase_NBD"/>
</dbReference>
<feature type="compositionally biased region" description="Low complexity" evidence="1">
    <location>
        <begin position="247"/>
        <end position="260"/>
    </location>
</feature>
<feature type="region of interest" description="Disordered" evidence="1">
    <location>
        <begin position="645"/>
        <end position="724"/>
    </location>
</feature>
<evidence type="ECO:0000313" key="3">
    <source>
        <dbReference type="Proteomes" id="UP000295050"/>
    </source>
</evidence>